<gene>
    <name evidence="5" type="ORF">CAUS1442_LOCUS7840</name>
</gene>
<dbReference type="PRINTS" id="PR00080">
    <property type="entry name" value="SDRFAMILY"/>
</dbReference>
<dbReference type="PRINTS" id="PR00081">
    <property type="entry name" value="GDHRDH"/>
</dbReference>
<reference evidence="5" key="1">
    <citation type="submission" date="2021-01" db="EMBL/GenBank/DDBJ databases">
        <authorList>
            <person name="Corre E."/>
            <person name="Pelletier E."/>
            <person name="Niang G."/>
            <person name="Scheremetjew M."/>
            <person name="Finn R."/>
            <person name="Kale V."/>
            <person name="Holt S."/>
            <person name="Cochrane G."/>
            <person name="Meng A."/>
            <person name="Brown T."/>
            <person name="Cohen L."/>
        </authorList>
    </citation>
    <scope>NUCLEOTIDE SEQUENCE</scope>
    <source>
        <strain evidence="5">CCMP3328</strain>
    </source>
</reference>
<sequence length="282" mass="31049">MIPAIDGIRRVAVVTGSNQGIGYFIALQLAMSGRFQDVVLACRNESRAMQAVASMQPKLTADTNGACCVSYETLELGNSTSHQQFVKRMEENFGKVDCLVNNAAMAFKTTDPTPHEEQCTPTLDINFRGTVDFTEKMLPLIRKGEDARIVNLSSSTARLDQVSPELQKRFSSDDLTMEDLRKMMDAYERDVKDGTYAEKGWSNTNYGMSKLAITAATRVLARAEAGNGITVNCCDPGYCKTSMTSQRGTFSPEQGARTAVMLALEQDLPDGEFFANEKVTKW</sequence>
<dbReference type="Pfam" id="PF00106">
    <property type="entry name" value="adh_short"/>
    <property type="match status" value="1"/>
</dbReference>
<evidence type="ECO:0000313" key="5">
    <source>
        <dbReference type="EMBL" id="CAD8335735.1"/>
    </source>
</evidence>
<protein>
    <submittedName>
        <fullName evidence="5">Uncharacterized protein</fullName>
    </submittedName>
</protein>
<dbReference type="InterPro" id="IPR036291">
    <property type="entry name" value="NAD(P)-bd_dom_sf"/>
</dbReference>
<proteinExistence type="inferred from homology"/>
<dbReference type="PANTHER" id="PTHR43963:SF6">
    <property type="entry name" value="CHAIN DEHYDROGENASE FAMILY PROTEIN, PUTATIVE (AFU_ORTHOLOGUE AFUA_3G15350)-RELATED"/>
    <property type="match status" value="1"/>
</dbReference>
<dbReference type="EMBL" id="HBEF01012451">
    <property type="protein sequence ID" value="CAD8335735.1"/>
    <property type="molecule type" value="Transcribed_RNA"/>
</dbReference>
<organism evidence="5">
    <name type="scientific">Craspedostauros australis</name>
    <dbReference type="NCBI Taxonomy" id="1486917"/>
    <lineage>
        <taxon>Eukaryota</taxon>
        <taxon>Sar</taxon>
        <taxon>Stramenopiles</taxon>
        <taxon>Ochrophyta</taxon>
        <taxon>Bacillariophyta</taxon>
        <taxon>Bacillariophyceae</taxon>
        <taxon>Bacillariophycidae</taxon>
        <taxon>Naviculales</taxon>
        <taxon>Naviculaceae</taxon>
        <taxon>Craspedostauros</taxon>
    </lineage>
</organism>
<keyword evidence="2" id="KW-0521">NADP</keyword>
<dbReference type="GO" id="GO:0016491">
    <property type="term" value="F:oxidoreductase activity"/>
    <property type="evidence" value="ECO:0007669"/>
    <property type="project" value="UniProtKB-KW"/>
</dbReference>
<accession>A0A7R9ZLT3</accession>
<dbReference type="InterPro" id="IPR002347">
    <property type="entry name" value="SDR_fam"/>
</dbReference>
<dbReference type="AlphaFoldDB" id="A0A7R9ZLT3"/>
<keyword evidence="3" id="KW-0560">Oxidoreductase</keyword>
<name>A0A7R9ZLT3_9STRA</name>
<evidence type="ECO:0000256" key="2">
    <source>
        <dbReference type="ARBA" id="ARBA00022857"/>
    </source>
</evidence>
<dbReference type="PANTHER" id="PTHR43963">
    <property type="entry name" value="CARBONYL REDUCTASE 1-RELATED"/>
    <property type="match status" value="1"/>
</dbReference>
<evidence type="ECO:0000256" key="3">
    <source>
        <dbReference type="ARBA" id="ARBA00023002"/>
    </source>
</evidence>
<dbReference type="Pfam" id="PF13561">
    <property type="entry name" value="adh_short_C2"/>
    <property type="match status" value="1"/>
</dbReference>
<dbReference type="Gene3D" id="3.40.50.720">
    <property type="entry name" value="NAD(P)-binding Rossmann-like Domain"/>
    <property type="match status" value="1"/>
</dbReference>
<evidence type="ECO:0000256" key="4">
    <source>
        <dbReference type="RuleBase" id="RU000363"/>
    </source>
</evidence>
<evidence type="ECO:0000256" key="1">
    <source>
        <dbReference type="ARBA" id="ARBA00006484"/>
    </source>
</evidence>
<comment type="similarity">
    <text evidence="1 4">Belongs to the short-chain dehydrogenases/reductases (SDR) family.</text>
</comment>
<dbReference type="SUPFAM" id="SSF51735">
    <property type="entry name" value="NAD(P)-binding Rossmann-fold domains"/>
    <property type="match status" value="1"/>
</dbReference>